<sequence length="28" mass="3218">MFFGKKNKTGPILNLFVKFRIGYVGSRV</sequence>
<dbReference type="Proteomes" id="UP000187012">
    <property type="component" value="Unassembled WGS sequence"/>
</dbReference>
<protein>
    <submittedName>
        <fullName evidence="1">Uncharacterized protein</fullName>
    </submittedName>
</protein>
<keyword evidence="2" id="KW-1185">Reference proteome</keyword>
<name>A0A1N7RT45_9BURK</name>
<reference evidence="1 2" key="1">
    <citation type="submission" date="2016-12" db="EMBL/GenBank/DDBJ databases">
        <authorList>
            <person name="Song W.-J."/>
            <person name="Kurnit D.M."/>
        </authorList>
    </citation>
    <scope>NUCLEOTIDE SEQUENCE [LARGE SCALE GENOMIC DNA]</scope>
    <source>
        <strain evidence="1 2">STM7296</strain>
    </source>
</reference>
<dbReference type="EMBL" id="CYGX02000015">
    <property type="protein sequence ID" value="SIT38276.1"/>
    <property type="molecule type" value="Genomic_DNA"/>
</dbReference>
<proteinExistence type="predicted"/>
<accession>A0A1N7RT45</accession>
<gene>
    <name evidence="1" type="ORF">BN2475_150003</name>
</gene>
<dbReference type="AlphaFoldDB" id="A0A1N7RT45"/>
<organism evidence="1 2">
    <name type="scientific">Paraburkholderia ribeironis</name>
    <dbReference type="NCBI Taxonomy" id="1247936"/>
    <lineage>
        <taxon>Bacteria</taxon>
        <taxon>Pseudomonadati</taxon>
        <taxon>Pseudomonadota</taxon>
        <taxon>Betaproteobacteria</taxon>
        <taxon>Burkholderiales</taxon>
        <taxon>Burkholderiaceae</taxon>
        <taxon>Paraburkholderia</taxon>
    </lineage>
</organism>
<evidence type="ECO:0000313" key="1">
    <source>
        <dbReference type="EMBL" id="SIT38276.1"/>
    </source>
</evidence>
<evidence type="ECO:0000313" key="2">
    <source>
        <dbReference type="Proteomes" id="UP000187012"/>
    </source>
</evidence>